<keyword evidence="2" id="KW-1185">Reference proteome</keyword>
<sequence length="72" mass="8076">MSDIQLNPPLRIQPTTAKNISAKSAQARVSQFLDHHQERHVSARTQGDNTIIAQLQKLADALTQEQAMRKTK</sequence>
<dbReference type="Proteomes" id="UP000886501">
    <property type="component" value="Unassembled WGS sequence"/>
</dbReference>
<reference evidence="1" key="2">
    <citation type="journal article" date="2020" name="Nat. Commun.">
        <title>Large-scale genome sequencing of mycorrhizal fungi provides insights into the early evolution of symbiotic traits.</title>
        <authorList>
            <person name="Miyauchi S."/>
            <person name="Kiss E."/>
            <person name="Kuo A."/>
            <person name="Drula E."/>
            <person name="Kohler A."/>
            <person name="Sanchez-Garcia M."/>
            <person name="Morin E."/>
            <person name="Andreopoulos B."/>
            <person name="Barry K.W."/>
            <person name="Bonito G."/>
            <person name="Buee M."/>
            <person name="Carver A."/>
            <person name="Chen C."/>
            <person name="Cichocki N."/>
            <person name="Clum A."/>
            <person name="Culley D."/>
            <person name="Crous P.W."/>
            <person name="Fauchery L."/>
            <person name="Girlanda M."/>
            <person name="Hayes R.D."/>
            <person name="Keri Z."/>
            <person name="LaButti K."/>
            <person name="Lipzen A."/>
            <person name="Lombard V."/>
            <person name="Magnuson J."/>
            <person name="Maillard F."/>
            <person name="Murat C."/>
            <person name="Nolan M."/>
            <person name="Ohm R.A."/>
            <person name="Pangilinan J."/>
            <person name="Pereira M.F."/>
            <person name="Perotto S."/>
            <person name="Peter M."/>
            <person name="Pfister S."/>
            <person name="Riley R."/>
            <person name="Sitrit Y."/>
            <person name="Stielow J.B."/>
            <person name="Szollosi G."/>
            <person name="Zifcakova L."/>
            <person name="Stursova M."/>
            <person name="Spatafora J.W."/>
            <person name="Tedersoo L."/>
            <person name="Vaario L.M."/>
            <person name="Yamada A."/>
            <person name="Yan M."/>
            <person name="Wang P."/>
            <person name="Xu J."/>
            <person name="Bruns T."/>
            <person name="Baldrian P."/>
            <person name="Vilgalys R."/>
            <person name="Dunand C."/>
            <person name="Henrissat B."/>
            <person name="Grigoriev I.V."/>
            <person name="Hibbett D."/>
            <person name="Nagy L.G."/>
            <person name="Martin F.M."/>
        </authorList>
    </citation>
    <scope>NUCLEOTIDE SEQUENCE</scope>
    <source>
        <strain evidence="1">P2</strain>
    </source>
</reference>
<comment type="caution">
    <text evidence="1">The sequence shown here is derived from an EMBL/GenBank/DDBJ whole genome shotgun (WGS) entry which is preliminary data.</text>
</comment>
<name>A0ACB6Z919_THEGA</name>
<dbReference type="EMBL" id="MU118074">
    <property type="protein sequence ID" value="KAF9645900.1"/>
    <property type="molecule type" value="Genomic_DNA"/>
</dbReference>
<proteinExistence type="predicted"/>
<accession>A0ACB6Z919</accession>
<reference evidence="1" key="1">
    <citation type="submission" date="2019-10" db="EMBL/GenBank/DDBJ databases">
        <authorList>
            <consortium name="DOE Joint Genome Institute"/>
            <person name="Kuo A."/>
            <person name="Miyauchi S."/>
            <person name="Kiss E."/>
            <person name="Drula E."/>
            <person name="Kohler A."/>
            <person name="Sanchez-Garcia M."/>
            <person name="Andreopoulos B."/>
            <person name="Barry K.W."/>
            <person name="Bonito G."/>
            <person name="Buee M."/>
            <person name="Carver A."/>
            <person name="Chen C."/>
            <person name="Cichocki N."/>
            <person name="Clum A."/>
            <person name="Culley D."/>
            <person name="Crous P.W."/>
            <person name="Fauchery L."/>
            <person name="Girlanda M."/>
            <person name="Hayes R."/>
            <person name="Keri Z."/>
            <person name="Labutti K."/>
            <person name="Lipzen A."/>
            <person name="Lombard V."/>
            <person name="Magnuson J."/>
            <person name="Maillard F."/>
            <person name="Morin E."/>
            <person name="Murat C."/>
            <person name="Nolan M."/>
            <person name="Ohm R."/>
            <person name="Pangilinan J."/>
            <person name="Pereira M."/>
            <person name="Perotto S."/>
            <person name="Peter M."/>
            <person name="Riley R."/>
            <person name="Sitrit Y."/>
            <person name="Stielow B."/>
            <person name="Szollosi G."/>
            <person name="Zifcakova L."/>
            <person name="Stursova M."/>
            <person name="Spatafora J.W."/>
            <person name="Tedersoo L."/>
            <person name="Vaario L.-M."/>
            <person name="Yamada A."/>
            <person name="Yan M."/>
            <person name="Wang P."/>
            <person name="Xu J."/>
            <person name="Bruns T."/>
            <person name="Baldrian P."/>
            <person name="Vilgalys R."/>
            <person name="Henrissat B."/>
            <person name="Grigoriev I.V."/>
            <person name="Hibbett D."/>
            <person name="Nagy L.G."/>
            <person name="Martin F.M."/>
        </authorList>
    </citation>
    <scope>NUCLEOTIDE SEQUENCE</scope>
    <source>
        <strain evidence="1">P2</strain>
    </source>
</reference>
<evidence type="ECO:0000313" key="2">
    <source>
        <dbReference type="Proteomes" id="UP000886501"/>
    </source>
</evidence>
<organism evidence="1 2">
    <name type="scientific">Thelephora ganbajun</name>
    <name type="common">Ganba fungus</name>
    <dbReference type="NCBI Taxonomy" id="370292"/>
    <lineage>
        <taxon>Eukaryota</taxon>
        <taxon>Fungi</taxon>
        <taxon>Dikarya</taxon>
        <taxon>Basidiomycota</taxon>
        <taxon>Agaricomycotina</taxon>
        <taxon>Agaricomycetes</taxon>
        <taxon>Thelephorales</taxon>
        <taxon>Thelephoraceae</taxon>
        <taxon>Thelephora</taxon>
    </lineage>
</organism>
<gene>
    <name evidence="1" type="ORF">BDM02DRAFT_3119509</name>
</gene>
<protein>
    <submittedName>
        <fullName evidence="1">Uncharacterized protein</fullName>
    </submittedName>
</protein>
<evidence type="ECO:0000313" key="1">
    <source>
        <dbReference type="EMBL" id="KAF9645900.1"/>
    </source>
</evidence>